<evidence type="ECO:0000313" key="3">
    <source>
        <dbReference type="Proteomes" id="UP000078252"/>
    </source>
</evidence>
<dbReference type="Proteomes" id="UP000078252">
    <property type="component" value="Unassembled WGS sequence"/>
</dbReference>
<dbReference type="EMBL" id="LDQC01000026">
    <property type="protein sequence ID" value="KTR08830.1"/>
    <property type="molecule type" value="Genomic_DNA"/>
</dbReference>
<accession>A0A175S132</accession>
<name>A0A175S132_9MICO</name>
<reference evidence="2 3" key="1">
    <citation type="journal article" date="2016" name="Front. Microbiol.">
        <title>Genomic Resource of Rice Seed Associated Bacteria.</title>
        <authorList>
            <person name="Midha S."/>
            <person name="Bansal K."/>
            <person name="Sharma S."/>
            <person name="Kumar N."/>
            <person name="Patil P.P."/>
            <person name="Chaudhry V."/>
            <person name="Patil P.B."/>
        </authorList>
    </citation>
    <scope>NUCLEOTIDE SEQUENCE [LARGE SCALE GENOMIC DNA]</scope>
    <source>
        <strain evidence="2 3">NS184</strain>
    </source>
</reference>
<evidence type="ECO:0000313" key="2">
    <source>
        <dbReference type="EMBL" id="KTR08830.1"/>
    </source>
</evidence>
<keyword evidence="1" id="KW-0732">Signal</keyword>
<feature type="chain" id="PRO_5008042313" evidence="1">
    <location>
        <begin position="34"/>
        <end position="102"/>
    </location>
</feature>
<evidence type="ECO:0000256" key="1">
    <source>
        <dbReference type="SAM" id="SignalP"/>
    </source>
</evidence>
<sequence length="102" mass="10270">MKLFTITQARSTLIAATTAALFGSMLVASPASASATSPAATTAITETTVQALFDATDRIEDRFDGALARRAGVDAATVDSYATGFAATGGIVQNAAVDPDQA</sequence>
<dbReference type="PATRIC" id="fig|33881.3.peg.1220"/>
<dbReference type="STRING" id="33881.NS184_04735"/>
<dbReference type="AlphaFoldDB" id="A0A175S132"/>
<organism evidence="2 3">
    <name type="scientific">Curtobacterium luteum</name>
    <dbReference type="NCBI Taxonomy" id="33881"/>
    <lineage>
        <taxon>Bacteria</taxon>
        <taxon>Bacillati</taxon>
        <taxon>Actinomycetota</taxon>
        <taxon>Actinomycetes</taxon>
        <taxon>Micrococcales</taxon>
        <taxon>Microbacteriaceae</taxon>
        <taxon>Curtobacterium</taxon>
    </lineage>
</organism>
<feature type="signal peptide" evidence="1">
    <location>
        <begin position="1"/>
        <end position="33"/>
    </location>
</feature>
<dbReference type="RefSeq" id="WP_058724987.1">
    <property type="nucleotide sequence ID" value="NZ_LDQC01000026.1"/>
</dbReference>
<proteinExistence type="predicted"/>
<protein>
    <submittedName>
        <fullName evidence="2">Uncharacterized protein</fullName>
    </submittedName>
</protein>
<gene>
    <name evidence="2" type="ORF">NS184_04735</name>
</gene>
<comment type="caution">
    <text evidence="2">The sequence shown here is derived from an EMBL/GenBank/DDBJ whole genome shotgun (WGS) entry which is preliminary data.</text>
</comment>